<proteinExistence type="inferred from homology"/>
<accession>A0ABV8CQI5</accession>
<keyword evidence="8 10" id="KW-0449">Lipoprotein</keyword>
<organism evidence="11 12">
    <name type="scientific">Pseudaeromonas sharmana</name>
    <dbReference type="NCBI Taxonomy" id="328412"/>
    <lineage>
        <taxon>Bacteria</taxon>
        <taxon>Pseudomonadati</taxon>
        <taxon>Pseudomonadota</taxon>
        <taxon>Gammaproteobacteria</taxon>
        <taxon>Aeromonadales</taxon>
        <taxon>Aeromonadaceae</taxon>
        <taxon>Pseudaeromonas</taxon>
    </lineage>
</organism>
<comment type="function">
    <text evidence="9">Could be involved in resistance to puromycin, acriflavine and tetraphenylarsonium chloride.</text>
</comment>
<keyword evidence="7 10" id="KW-0564">Palmitate</keyword>
<dbReference type="Pfam" id="PF02321">
    <property type="entry name" value="OEP"/>
    <property type="match status" value="2"/>
</dbReference>
<dbReference type="RefSeq" id="WP_377152757.1">
    <property type="nucleotide sequence ID" value="NZ_JBHSAF010000014.1"/>
</dbReference>
<protein>
    <submittedName>
        <fullName evidence="11">Efflux transporter outer membrane subunit</fullName>
    </submittedName>
</protein>
<comment type="similarity">
    <text evidence="2 10">Belongs to the outer membrane factor (OMF) (TC 1.B.17) family.</text>
</comment>
<dbReference type="Gene3D" id="1.20.1600.10">
    <property type="entry name" value="Outer membrane efflux proteins (OEP)"/>
    <property type="match status" value="1"/>
</dbReference>
<dbReference type="PANTHER" id="PTHR30203">
    <property type="entry name" value="OUTER MEMBRANE CATION EFFLUX PROTEIN"/>
    <property type="match status" value="1"/>
</dbReference>
<dbReference type="InterPro" id="IPR010131">
    <property type="entry name" value="MdtP/NodT-like"/>
</dbReference>
<comment type="caution">
    <text evidence="11">The sequence shown here is derived from an EMBL/GenBank/DDBJ whole genome shotgun (WGS) entry which is preliminary data.</text>
</comment>
<evidence type="ECO:0000256" key="1">
    <source>
        <dbReference type="ARBA" id="ARBA00004370"/>
    </source>
</evidence>
<keyword evidence="5" id="KW-0732">Signal</keyword>
<dbReference type="SUPFAM" id="SSF56954">
    <property type="entry name" value="Outer membrane efflux proteins (OEP)"/>
    <property type="match status" value="1"/>
</dbReference>
<dbReference type="InterPro" id="IPR003423">
    <property type="entry name" value="OMP_efflux"/>
</dbReference>
<evidence type="ECO:0000256" key="3">
    <source>
        <dbReference type="ARBA" id="ARBA00022452"/>
    </source>
</evidence>
<evidence type="ECO:0000256" key="6">
    <source>
        <dbReference type="ARBA" id="ARBA00023136"/>
    </source>
</evidence>
<sequence>MFPSRQLPVRHALRAALAVGIPFSVTLLVGCSHQPELPAATLQTAATLSSQHSLTTQRQDQWPTQDWWQRYQDPQLDALMQELLRDSPSLAAAEARLMQARGQARQTGAVQGPDVGANLGVTQQKISYNNGNDFVPRNWNTYGSATLNFSYEFDFWGKNRAQIAAAHSTLAASQAELADARRVLTTALAQAYAELTRLFAQRDTAAEALQVREQTVALFRQRHDNGLETLGSVRQVESLQAVAAGELLAIDEAIVMQRHAVAALLGKGPDRGLALTRPALSLVSHFGLPAKTGVDLLGHRPDVTAARWRVEAAAQQVGVAETLFYPNVSLSGFIGTQALGLDNLSQSGSDAGGIGPALYLPLFTAGRLQGQLDTAQGRYLEAVALYNTTLTQALAQVADAVSSQQALSARLAQAQAAVTAAEEAFNIVNHRYRGGLATYLDVLSAEGSLLQSRQALVNLQARALELDVELVHALGGGTVTSSTL</sequence>
<evidence type="ECO:0000256" key="8">
    <source>
        <dbReference type="ARBA" id="ARBA00023288"/>
    </source>
</evidence>
<evidence type="ECO:0000256" key="7">
    <source>
        <dbReference type="ARBA" id="ARBA00023139"/>
    </source>
</evidence>
<dbReference type="Proteomes" id="UP001595692">
    <property type="component" value="Unassembled WGS sequence"/>
</dbReference>
<dbReference type="Gene3D" id="2.20.200.10">
    <property type="entry name" value="Outer membrane efflux proteins (OEP)"/>
    <property type="match status" value="1"/>
</dbReference>
<evidence type="ECO:0000256" key="9">
    <source>
        <dbReference type="ARBA" id="ARBA00037313"/>
    </source>
</evidence>
<dbReference type="PANTHER" id="PTHR30203:SF20">
    <property type="entry name" value="MULTIDRUG RESISTANCE OUTER MEMBRANE PROTEIN MDTP-RELATED"/>
    <property type="match status" value="1"/>
</dbReference>
<dbReference type="PROSITE" id="PS51257">
    <property type="entry name" value="PROKAR_LIPOPROTEIN"/>
    <property type="match status" value="1"/>
</dbReference>
<dbReference type="NCBIfam" id="TIGR01845">
    <property type="entry name" value="outer_NodT"/>
    <property type="match status" value="1"/>
</dbReference>
<evidence type="ECO:0000256" key="4">
    <source>
        <dbReference type="ARBA" id="ARBA00022692"/>
    </source>
</evidence>
<evidence type="ECO:0000313" key="11">
    <source>
        <dbReference type="EMBL" id="MFC3914164.1"/>
    </source>
</evidence>
<name>A0ABV8CQI5_9GAMM</name>
<evidence type="ECO:0000313" key="12">
    <source>
        <dbReference type="Proteomes" id="UP001595692"/>
    </source>
</evidence>
<dbReference type="EMBL" id="JBHSAF010000014">
    <property type="protein sequence ID" value="MFC3914164.1"/>
    <property type="molecule type" value="Genomic_DNA"/>
</dbReference>
<comment type="subcellular location">
    <subcellularLocation>
        <location evidence="10">Cell outer membrane</location>
        <topology evidence="10">Lipid-anchor</topology>
    </subcellularLocation>
    <subcellularLocation>
        <location evidence="1">Membrane</location>
    </subcellularLocation>
</comment>
<gene>
    <name evidence="11" type="ORF">ACFOSS_11870</name>
</gene>
<keyword evidence="6 10" id="KW-0472">Membrane</keyword>
<reference evidence="12" key="1">
    <citation type="journal article" date="2019" name="Int. J. Syst. Evol. Microbiol.">
        <title>The Global Catalogue of Microorganisms (GCM) 10K type strain sequencing project: providing services to taxonomists for standard genome sequencing and annotation.</title>
        <authorList>
            <consortium name="The Broad Institute Genomics Platform"/>
            <consortium name="The Broad Institute Genome Sequencing Center for Infectious Disease"/>
            <person name="Wu L."/>
            <person name="Ma J."/>
        </authorList>
    </citation>
    <scope>NUCLEOTIDE SEQUENCE [LARGE SCALE GENOMIC DNA]</scope>
    <source>
        <strain evidence="12">CCUG 54939</strain>
    </source>
</reference>
<evidence type="ECO:0000256" key="10">
    <source>
        <dbReference type="RuleBase" id="RU362097"/>
    </source>
</evidence>
<keyword evidence="12" id="KW-1185">Reference proteome</keyword>
<keyword evidence="4 10" id="KW-0812">Transmembrane</keyword>
<keyword evidence="3 10" id="KW-1134">Transmembrane beta strand</keyword>
<evidence type="ECO:0000256" key="2">
    <source>
        <dbReference type="ARBA" id="ARBA00007613"/>
    </source>
</evidence>
<evidence type="ECO:0000256" key="5">
    <source>
        <dbReference type="ARBA" id="ARBA00022729"/>
    </source>
</evidence>